<dbReference type="PANTHER" id="PTHR21087">
    <property type="entry name" value="SHIKIMATE KINASE"/>
    <property type="match status" value="1"/>
</dbReference>
<dbReference type="Pfam" id="PF01202">
    <property type="entry name" value="SKI"/>
    <property type="match status" value="1"/>
</dbReference>
<dbReference type="HAMAP" id="MF_00109">
    <property type="entry name" value="Shikimate_kinase"/>
    <property type="match status" value="1"/>
</dbReference>
<dbReference type="CDD" id="cd00464">
    <property type="entry name" value="SK"/>
    <property type="match status" value="1"/>
</dbReference>
<reference evidence="7" key="1">
    <citation type="submission" date="2020-05" db="EMBL/GenBank/DDBJ databases">
        <authorList>
            <person name="Chiriac C."/>
            <person name="Salcher M."/>
            <person name="Ghai R."/>
            <person name="Kavagutti S V."/>
        </authorList>
    </citation>
    <scope>NUCLEOTIDE SEQUENCE</scope>
</reference>
<dbReference type="PRINTS" id="PR01100">
    <property type="entry name" value="SHIKIMTKNASE"/>
</dbReference>
<name>A0A6J6XVW0_9ZZZZ</name>
<accession>A0A6J6XVW0</accession>
<keyword evidence="5" id="KW-0067">ATP-binding</keyword>
<dbReference type="InterPro" id="IPR031322">
    <property type="entry name" value="Shikimate/glucono_kinase"/>
</dbReference>
<dbReference type="PANTHER" id="PTHR21087:SF16">
    <property type="entry name" value="SHIKIMATE KINASE 1, CHLOROPLASTIC"/>
    <property type="match status" value="1"/>
</dbReference>
<keyword evidence="6" id="KW-0057">Aromatic amino acid biosynthesis</keyword>
<protein>
    <submittedName>
        <fullName evidence="7">Unannotated protein</fullName>
    </submittedName>
</protein>
<dbReference type="GO" id="GO:0005524">
    <property type="term" value="F:ATP binding"/>
    <property type="evidence" value="ECO:0007669"/>
    <property type="project" value="UniProtKB-KW"/>
</dbReference>
<dbReference type="InterPro" id="IPR027417">
    <property type="entry name" value="P-loop_NTPase"/>
</dbReference>
<keyword evidence="1" id="KW-0028">Amino-acid biosynthesis</keyword>
<keyword evidence="4" id="KW-0418">Kinase</keyword>
<evidence type="ECO:0000256" key="2">
    <source>
        <dbReference type="ARBA" id="ARBA00022679"/>
    </source>
</evidence>
<organism evidence="7">
    <name type="scientific">freshwater metagenome</name>
    <dbReference type="NCBI Taxonomy" id="449393"/>
    <lineage>
        <taxon>unclassified sequences</taxon>
        <taxon>metagenomes</taxon>
        <taxon>ecological metagenomes</taxon>
    </lineage>
</organism>
<dbReference type="GO" id="GO:0005829">
    <property type="term" value="C:cytosol"/>
    <property type="evidence" value="ECO:0007669"/>
    <property type="project" value="TreeGrafter"/>
</dbReference>
<evidence type="ECO:0000256" key="4">
    <source>
        <dbReference type="ARBA" id="ARBA00022777"/>
    </source>
</evidence>
<dbReference type="GO" id="GO:0009073">
    <property type="term" value="P:aromatic amino acid family biosynthetic process"/>
    <property type="evidence" value="ECO:0007669"/>
    <property type="project" value="UniProtKB-KW"/>
</dbReference>
<dbReference type="InterPro" id="IPR000623">
    <property type="entry name" value="Shikimate_kinase/TSH1"/>
</dbReference>
<keyword evidence="2" id="KW-0808">Transferase</keyword>
<dbReference type="AlphaFoldDB" id="A0A6J6XVW0"/>
<evidence type="ECO:0000313" key="7">
    <source>
        <dbReference type="EMBL" id="CAB4801370.1"/>
    </source>
</evidence>
<dbReference type="Gene3D" id="3.40.50.300">
    <property type="entry name" value="P-loop containing nucleotide triphosphate hydrolases"/>
    <property type="match status" value="1"/>
</dbReference>
<evidence type="ECO:0000313" key="8">
    <source>
        <dbReference type="EMBL" id="CAB4993338.1"/>
    </source>
</evidence>
<dbReference type="EMBL" id="CAFAAP010000069">
    <property type="protein sequence ID" value="CAB4801370.1"/>
    <property type="molecule type" value="Genomic_DNA"/>
</dbReference>
<evidence type="ECO:0000256" key="1">
    <source>
        <dbReference type="ARBA" id="ARBA00022605"/>
    </source>
</evidence>
<evidence type="ECO:0000256" key="3">
    <source>
        <dbReference type="ARBA" id="ARBA00022741"/>
    </source>
</evidence>
<keyword evidence="3" id="KW-0547">Nucleotide-binding</keyword>
<evidence type="ECO:0000256" key="5">
    <source>
        <dbReference type="ARBA" id="ARBA00022840"/>
    </source>
</evidence>
<gene>
    <name evidence="7" type="ORF">UFOPK3026_00574</name>
    <name evidence="8" type="ORF">UFOPK4020_00381</name>
</gene>
<sequence>MISNNASKMIVLIGLMGSGKTTVGRALAERLNLSFKDSDETVEKTAKTSVREIFENQGEEIFRKLESQALVDLCAENSPIVLAVAGGAIISQSNRDLLQKNARCIVWLDAPTPTLISRTGRGKHRPLLDGDPVGSLNKMRLDREPLYQQVATHHLVTKSLSIVEVVDQIISLCSLENSSSR</sequence>
<proteinExistence type="inferred from homology"/>
<dbReference type="GO" id="GO:0004765">
    <property type="term" value="F:shikimate kinase activity"/>
    <property type="evidence" value="ECO:0007669"/>
    <property type="project" value="TreeGrafter"/>
</dbReference>
<dbReference type="GO" id="GO:0008652">
    <property type="term" value="P:amino acid biosynthetic process"/>
    <property type="evidence" value="ECO:0007669"/>
    <property type="project" value="UniProtKB-KW"/>
</dbReference>
<dbReference type="EMBL" id="CAFBOV010000052">
    <property type="protein sequence ID" value="CAB4993338.1"/>
    <property type="molecule type" value="Genomic_DNA"/>
</dbReference>
<dbReference type="SUPFAM" id="SSF52540">
    <property type="entry name" value="P-loop containing nucleoside triphosphate hydrolases"/>
    <property type="match status" value="1"/>
</dbReference>
<evidence type="ECO:0000256" key="6">
    <source>
        <dbReference type="ARBA" id="ARBA00023141"/>
    </source>
</evidence>